<proteinExistence type="predicted"/>
<dbReference type="SUPFAM" id="SSF48452">
    <property type="entry name" value="TPR-like"/>
    <property type="match status" value="1"/>
</dbReference>
<comment type="caution">
    <text evidence="2">The sequence shown here is derived from an EMBL/GenBank/DDBJ whole genome shotgun (WGS) entry which is preliminary data.</text>
</comment>
<keyword evidence="3" id="KW-1185">Reference proteome</keyword>
<name>A0A5J4J2C8_9BACI</name>
<dbReference type="Pfam" id="PF13432">
    <property type="entry name" value="TPR_16"/>
    <property type="match status" value="2"/>
</dbReference>
<protein>
    <recommendedName>
        <fullName evidence="4">Tetratricopeptide repeat protein</fullName>
    </recommendedName>
</protein>
<dbReference type="InterPro" id="IPR019734">
    <property type="entry name" value="TPR_rpt"/>
</dbReference>
<dbReference type="PROSITE" id="PS50293">
    <property type="entry name" value="TPR_REGION"/>
    <property type="match status" value="2"/>
</dbReference>
<dbReference type="PANTHER" id="PTHR12558:SF13">
    <property type="entry name" value="CELL DIVISION CYCLE PROTEIN 27 HOMOLOG"/>
    <property type="match status" value="1"/>
</dbReference>
<dbReference type="Pfam" id="PF14559">
    <property type="entry name" value="TPR_19"/>
    <property type="match status" value="1"/>
</dbReference>
<dbReference type="SMART" id="SM00028">
    <property type="entry name" value="TPR"/>
    <property type="match status" value="6"/>
</dbReference>
<accession>A0A5J4J2C8</accession>
<dbReference type="Proteomes" id="UP000391919">
    <property type="component" value="Unassembled WGS sequence"/>
</dbReference>
<reference evidence="2 3" key="1">
    <citation type="submission" date="2019-09" db="EMBL/GenBank/DDBJ databases">
        <title>Draft genome sequence of Bacillus sp. JC-7.</title>
        <authorList>
            <person name="Tanaka N."/>
            <person name="Shiwa Y."/>
            <person name="Fujita N."/>
            <person name="Tanasupawat S."/>
        </authorList>
    </citation>
    <scope>NUCLEOTIDE SEQUENCE [LARGE SCALE GENOMIC DNA]</scope>
    <source>
        <strain evidence="2 3">JC-7</strain>
    </source>
</reference>
<evidence type="ECO:0000256" key="1">
    <source>
        <dbReference type="PROSITE-ProRule" id="PRU00339"/>
    </source>
</evidence>
<sequence length="222" mass="25351">MDKHQLGMKALQEKKLEAALKWFNEAIEENPDDPLGYIHFGDVLLAAGEWEKAQIFYHKALELKEMPAPFYSLGTIHYQQGHYEEAAGYFEKALRNGLQDKDTHFMLGMCFMMLDNPRFAIPYLQRSVELDGDDTEARFQYALSLVKSNLAGEALEQFQKVLEAEPEHTDALYNAGAIYMQFYGQLDEALRYFQKAVDIQPDHLLAGYGIKMAAKLKEIGAQ</sequence>
<organism evidence="2 3">
    <name type="scientific">Weizmannia acidilactici</name>
    <dbReference type="NCBI Taxonomy" id="2607726"/>
    <lineage>
        <taxon>Bacteria</taxon>
        <taxon>Bacillati</taxon>
        <taxon>Bacillota</taxon>
        <taxon>Bacilli</taxon>
        <taxon>Bacillales</taxon>
        <taxon>Bacillaceae</taxon>
        <taxon>Heyndrickxia</taxon>
    </lineage>
</organism>
<dbReference type="RefSeq" id="WP_151679324.1">
    <property type="nucleotide sequence ID" value="NZ_BKZP01000005.1"/>
</dbReference>
<feature type="repeat" description="TPR" evidence="1">
    <location>
        <begin position="135"/>
        <end position="168"/>
    </location>
</feature>
<dbReference type="Gene3D" id="1.25.40.10">
    <property type="entry name" value="Tetratricopeptide repeat domain"/>
    <property type="match status" value="2"/>
</dbReference>
<feature type="repeat" description="TPR" evidence="1">
    <location>
        <begin position="67"/>
        <end position="100"/>
    </location>
</feature>
<dbReference type="AlphaFoldDB" id="A0A5J4J2C8"/>
<dbReference type="PROSITE" id="PS50005">
    <property type="entry name" value="TPR"/>
    <property type="match status" value="3"/>
</dbReference>
<keyword evidence="1" id="KW-0802">TPR repeat</keyword>
<evidence type="ECO:0008006" key="4">
    <source>
        <dbReference type="Google" id="ProtNLM"/>
    </source>
</evidence>
<dbReference type="InterPro" id="IPR011990">
    <property type="entry name" value="TPR-like_helical_dom_sf"/>
</dbReference>
<evidence type="ECO:0000313" key="2">
    <source>
        <dbReference type="EMBL" id="GER69116.1"/>
    </source>
</evidence>
<dbReference type="PANTHER" id="PTHR12558">
    <property type="entry name" value="CELL DIVISION CYCLE 16,23,27"/>
    <property type="match status" value="1"/>
</dbReference>
<evidence type="ECO:0000313" key="3">
    <source>
        <dbReference type="Proteomes" id="UP000391919"/>
    </source>
</evidence>
<dbReference type="EMBL" id="BKZQ01000004">
    <property type="protein sequence ID" value="GER69116.1"/>
    <property type="molecule type" value="Genomic_DNA"/>
</dbReference>
<gene>
    <name evidence="2" type="ORF">BpJC7_04190</name>
</gene>
<feature type="repeat" description="TPR" evidence="1">
    <location>
        <begin position="170"/>
        <end position="203"/>
    </location>
</feature>